<evidence type="ECO:0000313" key="3">
    <source>
        <dbReference type="EMBL" id="ACI65692.1"/>
    </source>
</evidence>
<dbReference type="PaxDb" id="2850-Phatr44202"/>
<proteinExistence type="predicted"/>
<keyword evidence="4" id="KW-1185">Reference proteome</keyword>
<sequence length="135" mass="14644">MPSYSLLWKSVLTMMQRIFALLALLATASAFAPASTSAAFGIAKSSTTLSMAMKAPEMSKGVMAAVAGVMPAILSSTAAVATEGTNEWFGVDDPRLLGVLFLGHWFILTLWLQQYKNYDEEEDFFGEIDYTGSKK</sequence>
<protein>
    <recommendedName>
        <fullName evidence="5">PSII 6.1 kDa protein</fullName>
    </recommendedName>
</protein>
<reference evidence="4" key="2">
    <citation type="submission" date="2008-08" db="EMBL/GenBank/DDBJ databases">
        <authorList>
            <consortium name="Diatom Consortium"/>
            <person name="Grigoriev I."/>
            <person name="Grimwood J."/>
            <person name="Kuo A."/>
            <person name="Otillar R.P."/>
            <person name="Salamov A."/>
            <person name="Detter J.C."/>
            <person name="Lindquist E."/>
            <person name="Shapiro H."/>
            <person name="Lucas S."/>
            <person name="Glavina del Rio T."/>
            <person name="Pitluck S."/>
            <person name="Rokhsar D."/>
            <person name="Bowler C."/>
        </authorList>
    </citation>
    <scope>GENOME REANNOTATION</scope>
    <source>
        <strain evidence="4">CCAP 1055/1</strain>
    </source>
</reference>
<gene>
    <name evidence="3" type="ORF">PHATR_44202</name>
</gene>
<dbReference type="InParanoid" id="B5Y5P1"/>
<reference evidence="3 4" key="1">
    <citation type="journal article" date="2008" name="Nature">
        <title>The Phaeodactylum genome reveals the evolutionary history of diatom genomes.</title>
        <authorList>
            <person name="Bowler C."/>
            <person name="Allen A.E."/>
            <person name="Badger J.H."/>
            <person name="Grimwood J."/>
            <person name="Jabbari K."/>
            <person name="Kuo A."/>
            <person name="Maheswari U."/>
            <person name="Martens C."/>
            <person name="Maumus F."/>
            <person name="Otillar R.P."/>
            <person name="Rayko E."/>
            <person name="Salamov A."/>
            <person name="Vandepoele K."/>
            <person name="Beszteri B."/>
            <person name="Gruber A."/>
            <person name="Heijde M."/>
            <person name="Katinka M."/>
            <person name="Mock T."/>
            <person name="Valentin K."/>
            <person name="Verret F."/>
            <person name="Berges J.A."/>
            <person name="Brownlee C."/>
            <person name="Cadoret J.P."/>
            <person name="Chiovitti A."/>
            <person name="Choi C.J."/>
            <person name="Coesel S."/>
            <person name="De Martino A."/>
            <person name="Detter J.C."/>
            <person name="Durkin C."/>
            <person name="Falciatore A."/>
            <person name="Fournet J."/>
            <person name="Haruta M."/>
            <person name="Huysman M.J."/>
            <person name="Jenkins B.D."/>
            <person name="Jiroutova K."/>
            <person name="Jorgensen R.E."/>
            <person name="Joubert Y."/>
            <person name="Kaplan A."/>
            <person name="Kroger N."/>
            <person name="Kroth P.G."/>
            <person name="La Roche J."/>
            <person name="Lindquist E."/>
            <person name="Lommer M."/>
            <person name="Martin-Jezequel V."/>
            <person name="Lopez P.J."/>
            <person name="Lucas S."/>
            <person name="Mangogna M."/>
            <person name="McGinnis K."/>
            <person name="Medlin L.K."/>
            <person name="Montsant A."/>
            <person name="Oudot-Le Secq M.P."/>
            <person name="Napoli C."/>
            <person name="Obornik M."/>
            <person name="Parker M.S."/>
            <person name="Petit J.L."/>
            <person name="Porcel B.M."/>
            <person name="Poulsen N."/>
            <person name="Robison M."/>
            <person name="Rychlewski L."/>
            <person name="Rynearson T.A."/>
            <person name="Schmutz J."/>
            <person name="Shapiro H."/>
            <person name="Siaut M."/>
            <person name="Stanley M."/>
            <person name="Sussman M.R."/>
            <person name="Taylor A.R."/>
            <person name="Vardi A."/>
            <person name="von Dassow P."/>
            <person name="Vyverman W."/>
            <person name="Willis A."/>
            <person name="Wyrwicz L.S."/>
            <person name="Rokhsar D.S."/>
            <person name="Weissenbach J."/>
            <person name="Armbrust E.V."/>
            <person name="Green B.R."/>
            <person name="Van de Peer Y."/>
            <person name="Grigoriev I.V."/>
        </authorList>
    </citation>
    <scope>NUCLEOTIDE SEQUENCE [LARGE SCALE GENOMIC DNA]</scope>
    <source>
        <strain evidence="3 4">CCAP 1055/1</strain>
    </source>
</reference>
<dbReference type="RefSeq" id="XP_002186222.1">
    <property type="nucleotide sequence ID" value="XM_002186186.1"/>
</dbReference>
<accession>B5Y5P1</accession>
<dbReference type="eggNOG" id="ENOG502SSU4">
    <property type="taxonomic scope" value="Eukaryota"/>
</dbReference>
<feature type="chain" id="PRO_5002841183" description="PSII 6.1 kDa protein" evidence="2">
    <location>
        <begin position="31"/>
        <end position="135"/>
    </location>
</feature>
<evidence type="ECO:0000256" key="1">
    <source>
        <dbReference type="SAM" id="Phobius"/>
    </source>
</evidence>
<feature type="signal peptide" evidence="2">
    <location>
        <begin position="1"/>
        <end position="30"/>
    </location>
</feature>
<dbReference type="HOGENOM" id="CLU_1889836_0_0_1"/>
<dbReference type="AlphaFoldDB" id="B5Y5P1"/>
<dbReference type="CDD" id="cd23696">
    <property type="entry name" value="PsbW"/>
    <property type="match status" value="1"/>
</dbReference>
<dbReference type="Proteomes" id="UP000000759">
    <property type="component" value="Chromosome 3"/>
</dbReference>
<evidence type="ECO:0008006" key="5">
    <source>
        <dbReference type="Google" id="ProtNLM"/>
    </source>
</evidence>
<evidence type="ECO:0000313" key="4">
    <source>
        <dbReference type="Proteomes" id="UP000000759"/>
    </source>
</evidence>
<feature type="transmembrane region" description="Helical" evidence="1">
    <location>
        <begin position="62"/>
        <end position="82"/>
    </location>
</feature>
<name>B5Y5P1_PHATC</name>
<keyword evidence="1" id="KW-0812">Transmembrane</keyword>
<feature type="transmembrane region" description="Helical" evidence="1">
    <location>
        <begin position="94"/>
        <end position="112"/>
    </location>
</feature>
<dbReference type="EMBL" id="CP001142">
    <property type="protein sequence ID" value="ACI65692.1"/>
    <property type="molecule type" value="Genomic_DNA"/>
</dbReference>
<evidence type="ECO:0000256" key="2">
    <source>
        <dbReference type="SAM" id="SignalP"/>
    </source>
</evidence>
<keyword evidence="1" id="KW-0472">Membrane</keyword>
<keyword evidence="2" id="KW-0732">Signal</keyword>
<organism evidence="3 4">
    <name type="scientific">Phaeodactylum tricornutum (strain CCAP 1055/1)</name>
    <dbReference type="NCBI Taxonomy" id="556484"/>
    <lineage>
        <taxon>Eukaryota</taxon>
        <taxon>Sar</taxon>
        <taxon>Stramenopiles</taxon>
        <taxon>Ochrophyta</taxon>
        <taxon>Bacillariophyta</taxon>
        <taxon>Bacillariophyceae</taxon>
        <taxon>Bacillariophycidae</taxon>
        <taxon>Naviculales</taxon>
        <taxon>Phaeodactylaceae</taxon>
        <taxon>Phaeodactylum</taxon>
    </lineage>
</organism>
<dbReference type="GeneID" id="7204115"/>
<keyword evidence="1" id="KW-1133">Transmembrane helix</keyword>
<dbReference type="OrthoDB" id="41088at2759"/>
<dbReference type="KEGG" id="pti:PHATR_44202"/>